<feature type="region of interest" description="Disordered" evidence="1">
    <location>
        <begin position="1"/>
        <end position="161"/>
    </location>
</feature>
<dbReference type="Proteomes" id="UP000070133">
    <property type="component" value="Unassembled WGS sequence"/>
</dbReference>
<dbReference type="EMBL" id="LFZN01000133">
    <property type="protein sequence ID" value="KXS97786.1"/>
    <property type="molecule type" value="Genomic_DNA"/>
</dbReference>
<proteinExistence type="predicted"/>
<gene>
    <name evidence="3" type="ORF">AC578_4345</name>
</gene>
<evidence type="ECO:0000256" key="1">
    <source>
        <dbReference type="SAM" id="MobiDB-lite"/>
    </source>
</evidence>
<evidence type="ECO:0000313" key="4">
    <source>
        <dbReference type="Proteomes" id="UP000070133"/>
    </source>
</evidence>
<organism evidence="3 4">
    <name type="scientific">Pseudocercospora eumusae</name>
    <dbReference type="NCBI Taxonomy" id="321146"/>
    <lineage>
        <taxon>Eukaryota</taxon>
        <taxon>Fungi</taxon>
        <taxon>Dikarya</taxon>
        <taxon>Ascomycota</taxon>
        <taxon>Pezizomycotina</taxon>
        <taxon>Dothideomycetes</taxon>
        <taxon>Dothideomycetidae</taxon>
        <taxon>Mycosphaerellales</taxon>
        <taxon>Mycosphaerellaceae</taxon>
        <taxon>Pseudocercospora</taxon>
    </lineage>
</organism>
<evidence type="ECO:0000256" key="2">
    <source>
        <dbReference type="SAM" id="Phobius"/>
    </source>
</evidence>
<feature type="transmembrane region" description="Helical" evidence="2">
    <location>
        <begin position="171"/>
        <end position="189"/>
    </location>
</feature>
<keyword evidence="2" id="KW-1133">Transmembrane helix</keyword>
<sequence>MSASYREPPPFSPVSSRTRNANTRLRSSAPGRSEASTSTSHAVANARSASLVQGYGSQSNSDRSDSIGLDGEQSNESEVESSEPGAEDEAEVKSKNDRGDADEDDIGSKKDGEDKDEDEQTGRDRSGEGEDAVESTKDGEDEDEDDQTGRDRNGESGDGAGRGWRRRWKPYFLIAFIAVLLACVAGLLSEPPVPAPPCHVLGNPNHFVPCAISIDLNRALSAIPRQARPAGQDDFFALTEPSLDDSDMDDMLTFHRYVQTADQWHGHLERVIFTIVNNIKAADSRAESDASSSSLAPYLLGLLFSWAAFPLQHDTVGLKAAAKELFHAVYQMASQRHSDRQAVVNRAYVLLQQRIKQQQLTNQRVHRLSQNTGHMLSAAQAVSKLNSERQYLLRLLLSEAVLTCWLEGVQQLESTFHAWSQKVWKDGQIFLHRVRHTNQDYHSRNLLRIVITDQARQWSDEARTMVEDAHSSALGAERSCAKRWAEKKLGYCIANKQEVTENVYQNWTELDPTGSGCISHPDKILWEWHNAIPLQVDFDDDGSYESPFSQHSRRARFWMHRVFNHVRMARTTRVSTSGESIEFHSRLLLTIGPLRFWKIEA</sequence>
<keyword evidence="2" id="KW-0812">Transmembrane</keyword>
<accession>A0A139H5P9</accession>
<name>A0A139H5P9_9PEZI</name>
<feature type="compositionally biased region" description="Acidic residues" evidence="1">
    <location>
        <begin position="73"/>
        <end position="90"/>
    </location>
</feature>
<feature type="compositionally biased region" description="Polar residues" evidence="1">
    <location>
        <begin position="13"/>
        <end position="26"/>
    </location>
</feature>
<keyword evidence="4" id="KW-1185">Reference proteome</keyword>
<evidence type="ECO:0000313" key="3">
    <source>
        <dbReference type="EMBL" id="KXS97786.1"/>
    </source>
</evidence>
<comment type="caution">
    <text evidence="3">The sequence shown here is derived from an EMBL/GenBank/DDBJ whole genome shotgun (WGS) entry which is preliminary data.</text>
</comment>
<feature type="compositionally biased region" description="Polar residues" evidence="1">
    <location>
        <begin position="34"/>
        <end position="61"/>
    </location>
</feature>
<reference evidence="3 4" key="1">
    <citation type="submission" date="2015-07" db="EMBL/GenBank/DDBJ databases">
        <title>Comparative genomics of the Sigatoka disease complex on banana suggests a link between parallel evolutionary changes in Pseudocercospora fijiensis and Pseudocercospora eumusae and increased virulence on the banana host.</title>
        <authorList>
            <person name="Chang T.-C."/>
            <person name="Salvucci A."/>
            <person name="Crous P.W."/>
            <person name="Stergiopoulos I."/>
        </authorList>
    </citation>
    <scope>NUCLEOTIDE SEQUENCE [LARGE SCALE GENOMIC DNA]</scope>
    <source>
        <strain evidence="3 4">CBS 114824</strain>
    </source>
</reference>
<protein>
    <submittedName>
        <fullName evidence="3">Uncharacterized protein</fullName>
    </submittedName>
</protein>
<dbReference type="AlphaFoldDB" id="A0A139H5P9"/>
<feature type="compositionally biased region" description="Basic and acidic residues" evidence="1">
    <location>
        <begin position="120"/>
        <end position="138"/>
    </location>
</feature>
<keyword evidence="2" id="KW-0472">Membrane</keyword>